<gene>
    <name evidence="1" type="ORF">SAMN04488062_10593</name>
</gene>
<dbReference type="PROSITE" id="PS51257">
    <property type="entry name" value="PROKAR_LIPOPROTEIN"/>
    <property type="match status" value="1"/>
</dbReference>
<name>A0A1G8APT7_9FLAO</name>
<evidence type="ECO:0000313" key="2">
    <source>
        <dbReference type="Proteomes" id="UP000199274"/>
    </source>
</evidence>
<dbReference type="RefSeq" id="WP_091257020.1">
    <property type="nucleotide sequence ID" value="NZ_FNDB01000005.1"/>
</dbReference>
<sequence length="314" mass="34530">MKRVLSVLVFALVLIGCDDGNLIQEDINFEDVAAQKCASNTIIYKVKDSEALLFDATGINFPAETSTQELEINSTNRVIYRFYNGTVTAATLCETIPPATPVVTDQWTATGGTIVINTTAIKTRNETENSSKITGYNHNITFKNITFDKGNGIQVYETFAFGDYILNTTGLPFAFTKVLKQCPNSKQLYDKNSSEALILDIDPTLITNEATPINTPRTALISDTTNKLTYRLFSGLLTDPYFCNTVYPSTPVVLEEWIAVAGVANISGRIEVTTTSFGNGFKHTVILKNVKMKNGNSDFLLGDNYIYGELLTTN</sequence>
<dbReference type="OrthoDB" id="1417969at2"/>
<keyword evidence="2" id="KW-1185">Reference proteome</keyword>
<evidence type="ECO:0008006" key="3">
    <source>
        <dbReference type="Google" id="ProtNLM"/>
    </source>
</evidence>
<dbReference type="Proteomes" id="UP000199274">
    <property type="component" value="Unassembled WGS sequence"/>
</dbReference>
<reference evidence="2" key="1">
    <citation type="submission" date="2016-10" db="EMBL/GenBank/DDBJ databases">
        <authorList>
            <person name="Varghese N."/>
            <person name="Submissions S."/>
        </authorList>
    </citation>
    <scope>NUCLEOTIDE SEQUENCE [LARGE SCALE GENOMIC DNA]</scope>
    <source>
        <strain evidence="2">CGMCC 1.2747</strain>
    </source>
</reference>
<dbReference type="AlphaFoldDB" id="A0A1G8APT7"/>
<accession>A0A1G8APT7</accession>
<protein>
    <recommendedName>
        <fullName evidence="3">Lipoprotein</fullName>
    </recommendedName>
</protein>
<dbReference type="EMBL" id="FNDB01000005">
    <property type="protein sequence ID" value="SDH22280.1"/>
    <property type="molecule type" value="Genomic_DNA"/>
</dbReference>
<organism evidence="1 2">
    <name type="scientific">Flavobacterium omnivorum</name>
    <dbReference type="NCBI Taxonomy" id="178355"/>
    <lineage>
        <taxon>Bacteria</taxon>
        <taxon>Pseudomonadati</taxon>
        <taxon>Bacteroidota</taxon>
        <taxon>Flavobacteriia</taxon>
        <taxon>Flavobacteriales</taxon>
        <taxon>Flavobacteriaceae</taxon>
        <taxon>Flavobacterium</taxon>
    </lineage>
</organism>
<dbReference type="STRING" id="178355.SAMN04488062_10593"/>
<evidence type="ECO:0000313" key="1">
    <source>
        <dbReference type="EMBL" id="SDH22280.1"/>
    </source>
</evidence>
<proteinExistence type="predicted"/>